<dbReference type="PANTHER" id="PTHR30213">
    <property type="entry name" value="INNER MEMBRANE PROTEIN YHJD"/>
    <property type="match status" value="1"/>
</dbReference>
<feature type="transmembrane region" description="Helical" evidence="6">
    <location>
        <begin position="267"/>
        <end position="289"/>
    </location>
</feature>
<dbReference type="Proteomes" id="UP000557307">
    <property type="component" value="Unassembled WGS sequence"/>
</dbReference>
<dbReference type="RefSeq" id="WP_184178524.1">
    <property type="nucleotide sequence ID" value="NZ_JACHGF010000012.1"/>
</dbReference>
<dbReference type="PIRSF" id="PIRSF035875">
    <property type="entry name" value="RNase_BN"/>
    <property type="match status" value="1"/>
</dbReference>
<dbReference type="GO" id="GO:0005886">
    <property type="term" value="C:plasma membrane"/>
    <property type="evidence" value="ECO:0007669"/>
    <property type="project" value="UniProtKB-SubCell"/>
</dbReference>
<feature type="transmembrane region" description="Helical" evidence="6">
    <location>
        <begin position="196"/>
        <end position="220"/>
    </location>
</feature>
<feature type="transmembrane region" description="Helical" evidence="6">
    <location>
        <begin position="155"/>
        <end position="176"/>
    </location>
</feature>
<protein>
    <submittedName>
        <fullName evidence="7">Membrane protein</fullName>
    </submittedName>
</protein>
<gene>
    <name evidence="7" type="ORF">HNQ92_005087</name>
</gene>
<keyword evidence="8" id="KW-1185">Reference proteome</keyword>
<evidence type="ECO:0000256" key="5">
    <source>
        <dbReference type="ARBA" id="ARBA00023136"/>
    </source>
</evidence>
<evidence type="ECO:0000256" key="3">
    <source>
        <dbReference type="ARBA" id="ARBA00022692"/>
    </source>
</evidence>
<keyword evidence="2" id="KW-1003">Cell membrane</keyword>
<dbReference type="AlphaFoldDB" id="A0A840TVJ5"/>
<feature type="transmembrane region" description="Helical" evidence="6">
    <location>
        <begin position="53"/>
        <end position="75"/>
    </location>
</feature>
<dbReference type="Pfam" id="PF03631">
    <property type="entry name" value="Virul_fac_BrkB"/>
    <property type="match status" value="1"/>
</dbReference>
<keyword evidence="4 6" id="KW-1133">Transmembrane helix</keyword>
<evidence type="ECO:0000256" key="2">
    <source>
        <dbReference type="ARBA" id="ARBA00022475"/>
    </source>
</evidence>
<evidence type="ECO:0000256" key="4">
    <source>
        <dbReference type="ARBA" id="ARBA00022989"/>
    </source>
</evidence>
<evidence type="ECO:0000256" key="1">
    <source>
        <dbReference type="ARBA" id="ARBA00004651"/>
    </source>
</evidence>
<proteinExistence type="predicted"/>
<comment type="subcellular location">
    <subcellularLocation>
        <location evidence="1">Cell membrane</location>
        <topology evidence="1">Multi-pass membrane protein</topology>
    </subcellularLocation>
</comment>
<feature type="transmembrane region" description="Helical" evidence="6">
    <location>
        <begin position="232"/>
        <end position="255"/>
    </location>
</feature>
<feature type="transmembrane region" description="Helical" evidence="6">
    <location>
        <begin position="115"/>
        <end position="134"/>
    </location>
</feature>
<dbReference type="EMBL" id="JACHGF010000012">
    <property type="protein sequence ID" value="MBB5286925.1"/>
    <property type="molecule type" value="Genomic_DNA"/>
</dbReference>
<keyword evidence="5 6" id="KW-0472">Membrane</keyword>
<evidence type="ECO:0000256" key="6">
    <source>
        <dbReference type="SAM" id="Phobius"/>
    </source>
</evidence>
<dbReference type="InterPro" id="IPR017039">
    <property type="entry name" value="Virul_fac_BrkB"/>
</dbReference>
<evidence type="ECO:0000313" key="8">
    <source>
        <dbReference type="Proteomes" id="UP000557307"/>
    </source>
</evidence>
<sequence>MLEKLLENRYFRRIEQWLRSTTLFRGSVSLYDILVNLIDKILVYDIDQRATSVAFSLTLASFPAIIFLFTLIPYIPVENLDAQIMEFLQEMMPEGIYSEAEQTILDIVSRPRRGVLSVGFLLALFTATNGMVSLMRSFNMVYHDVENRGFFKTRAIATLLTFLLALVLFVSVVLLVVGDRVMAVVGDWDIIQEGWIIALVNITRYVITLAALTLAVSLIYRFAPKRTVRLSFFNIGSMIASVLIMLSTTGFSFYLSNFGSYNKLYGSIGTMIALMIWLYLISLLIIFGFEINASIISAKKVESTKK</sequence>
<name>A0A840TVJ5_9BACT</name>
<evidence type="ECO:0000313" key="7">
    <source>
        <dbReference type="EMBL" id="MBB5286925.1"/>
    </source>
</evidence>
<organism evidence="7 8">
    <name type="scientific">Rhabdobacter roseus</name>
    <dbReference type="NCBI Taxonomy" id="1655419"/>
    <lineage>
        <taxon>Bacteria</taxon>
        <taxon>Pseudomonadati</taxon>
        <taxon>Bacteroidota</taxon>
        <taxon>Cytophagia</taxon>
        <taxon>Cytophagales</taxon>
        <taxon>Cytophagaceae</taxon>
        <taxon>Rhabdobacter</taxon>
    </lineage>
</organism>
<keyword evidence="3 6" id="KW-0812">Transmembrane</keyword>
<dbReference type="NCBIfam" id="TIGR00765">
    <property type="entry name" value="yihY_not_rbn"/>
    <property type="match status" value="1"/>
</dbReference>
<comment type="caution">
    <text evidence="7">The sequence shown here is derived from an EMBL/GenBank/DDBJ whole genome shotgun (WGS) entry which is preliminary data.</text>
</comment>
<accession>A0A840TVJ5</accession>
<reference evidence="7 8" key="1">
    <citation type="submission" date="2020-08" db="EMBL/GenBank/DDBJ databases">
        <title>Genomic Encyclopedia of Type Strains, Phase IV (KMG-IV): sequencing the most valuable type-strain genomes for metagenomic binning, comparative biology and taxonomic classification.</title>
        <authorList>
            <person name="Goeker M."/>
        </authorList>
    </citation>
    <scope>NUCLEOTIDE SEQUENCE [LARGE SCALE GENOMIC DNA]</scope>
    <source>
        <strain evidence="7 8">DSM 105074</strain>
    </source>
</reference>
<dbReference type="PANTHER" id="PTHR30213:SF0">
    <property type="entry name" value="UPF0761 MEMBRANE PROTEIN YIHY"/>
    <property type="match status" value="1"/>
</dbReference>